<keyword evidence="3" id="KW-1185">Reference proteome</keyword>
<sequence length="113" mass="12176">MFSPLKSIAAAFLLATAVVASPIDRQLENPLEKRYVCPGPTIITNTIFLPSATATVFGSTTTFIVPNTITQIATTTKITYTSLVTVWKTVSVPVVTIPATTAYTTTYLPSFTW</sequence>
<accession>A0AAV9WXM7</accession>
<evidence type="ECO:0000313" key="2">
    <source>
        <dbReference type="EMBL" id="KAK6523983.1"/>
    </source>
</evidence>
<feature type="chain" id="PRO_5043709917" evidence="1">
    <location>
        <begin position="21"/>
        <end position="113"/>
    </location>
</feature>
<comment type="caution">
    <text evidence="2">The sequence shown here is derived from an EMBL/GenBank/DDBJ whole genome shotgun (WGS) entry which is preliminary data.</text>
</comment>
<keyword evidence="1" id="KW-0732">Signal</keyword>
<dbReference type="EMBL" id="JAVHJO010000018">
    <property type="protein sequence ID" value="KAK6523983.1"/>
    <property type="molecule type" value="Genomic_DNA"/>
</dbReference>
<protein>
    <submittedName>
        <fullName evidence="2">Uncharacterized protein</fullName>
    </submittedName>
</protein>
<gene>
    <name evidence="2" type="ORF">TWF694_005652</name>
</gene>
<dbReference type="Proteomes" id="UP001365542">
    <property type="component" value="Unassembled WGS sequence"/>
</dbReference>
<feature type="signal peptide" evidence="1">
    <location>
        <begin position="1"/>
        <end position="20"/>
    </location>
</feature>
<reference evidence="2 3" key="1">
    <citation type="submission" date="2019-10" db="EMBL/GenBank/DDBJ databases">
        <authorList>
            <person name="Palmer J.M."/>
        </authorList>
    </citation>
    <scope>NUCLEOTIDE SEQUENCE [LARGE SCALE GENOMIC DNA]</scope>
    <source>
        <strain evidence="2 3">TWF694</strain>
    </source>
</reference>
<evidence type="ECO:0000256" key="1">
    <source>
        <dbReference type="SAM" id="SignalP"/>
    </source>
</evidence>
<proteinExistence type="predicted"/>
<name>A0AAV9WXM7_9PEZI</name>
<dbReference type="AlphaFoldDB" id="A0AAV9WXM7"/>
<evidence type="ECO:0000313" key="3">
    <source>
        <dbReference type="Proteomes" id="UP001365542"/>
    </source>
</evidence>
<organism evidence="2 3">
    <name type="scientific">Orbilia ellipsospora</name>
    <dbReference type="NCBI Taxonomy" id="2528407"/>
    <lineage>
        <taxon>Eukaryota</taxon>
        <taxon>Fungi</taxon>
        <taxon>Dikarya</taxon>
        <taxon>Ascomycota</taxon>
        <taxon>Pezizomycotina</taxon>
        <taxon>Orbiliomycetes</taxon>
        <taxon>Orbiliales</taxon>
        <taxon>Orbiliaceae</taxon>
        <taxon>Orbilia</taxon>
    </lineage>
</organism>